<accession>A0ABN3GR36</accession>
<name>A0ABN3GR36_9ACTN</name>
<feature type="compositionally biased region" description="Basic and acidic residues" evidence="1">
    <location>
        <begin position="9"/>
        <end position="25"/>
    </location>
</feature>
<proteinExistence type="predicted"/>
<comment type="caution">
    <text evidence="2">The sequence shown here is derived from an EMBL/GenBank/DDBJ whole genome shotgun (WGS) entry which is preliminary data.</text>
</comment>
<feature type="compositionally biased region" description="Basic and acidic residues" evidence="1">
    <location>
        <begin position="57"/>
        <end position="66"/>
    </location>
</feature>
<protein>
    <submittedName>
        <fullName evidence="2">CHAT domain-containing protein</fullName>
    </submittedName>
</protein>
<keyword evidence="3" id="KW-1185">Reference proteome</keyword>
<evidence type="ECO:0000313" key="2">
    <source>
        <dbReference type="EMBL" id="GAA2358838.1"/>
    </source>
</evidence>
<feature type="region of interest" description="Disordered" evidence="1">
    <location>
        <begin position="99"/>
        <end position="130"/>
    </location>
</feature>
<organism evidence="2 3">
    <name type="scientific">Streptomyces cuspidosporus</name>
    <dbReference type="NCBI Taxonomy" id="66882"/>
    <lineage>
        <taxon>Bacteria</taxon>
        <taxon>Bacillati</taxon>
        <taxon>Actinomycetota</taxon>
        <taxon>Actinomycetes</taxon>
        <taxon>Kitasatosporales</taxon>
        <taxon>Streptomycetaceae</taxon>
        <taxon>Streptomyces</taxon>
    </lineage>
</organism>
<sequence>MNSSYYRSLMERKNKERAAAEKKAGDLQAKAAGKRADAAKARAAAGKSKNASTVKSKLRDADRYEDQANAASRDAAKWSTKAAGLAKEAGEAQVKLARAEQSEREAAEKARQREQLAADRRAAAEQKKIQRRLSTTEQQVGMVLRELRAPKPEKLRVLMLGASSAGDLRVGREQSRIRAGVERALHRDLVELDVRPAATAADLLDGITRFRPHVVHFSGHSDEDLFVFEKDIDQPHEGDIVTARAFSRAIAATDEPPLLVLLNSCHSAAQIDDLIGTVDFAIGMSDEIGDTDAIYYAAQFYAAVANGQSVGSAHASGQAAVELAGLPDHDLPILAHASDVDPRATFLVKPPQ</sequence>
<dbReference type="RefSeq" id="WP_346177134.1">
    <property type="nucleotide sequence ID" value="NZ_BAAASD010000029.1"/>
</dbReference>
<reference evidence="2 3" key="1">
    <citation type="journal article" date="2019" name="Int. J. Syst. Evol. Microbiol.">
        <title>The Global Catalogue of Microorganisms (GCM) 10K type strain sequencing project: providing services to taxonomists for standard genome sequencing and annotation.</title>
        <authorList>
            <consortium name="The Broad Institute Genomics Platform"/>
            <consortium name="The Broad Institute Genome Sequencing Center for Infectious Disease"/>
            <person name="Wu L."/>
            <person name="Ma J."/>
        </authorList>
    </citation>
    <scope>NUCLEOTIDE SEQUENCE [LARGE SCALE GENOMIC DNA]</scope>
    <source>
        <strain evidence="2 3">JCM 4316</strain>
    </source>
</reference>
<gene>
    <name evidence="2" type="ORF">GCM10010246_55830</name>
</gene>
<dbReference type="EMBL" id="BAAASD010000029">
    <property type="protein sequence ID" value="GAA2358838.1"/>
    <property type="molecule type" value="Genomic_DNA"/>
</dbReference>
<evidence type="ECO:0000313" key="3">
    <source>
        <dbReference type="Proteomes" id="UP001500253"/>
    </source>
</evidence>
<feature type="compositionally biased region" description="Low complexity" evidence="1">
    <location>
        <begin position="41"/>
        <end position="52"/>
    </location>
</feature>
<feature type="compositionally biased region" description="Basic and acidic residues" evidence="1">
    <location>
        <begin position="99"/>
        <end position="128"/>
    </location>
</feature>
<evidence type="ECO:0000256" key="1">
    <source>
        <dbReference type="SAM" id="MobiDB-lite"/>
    </source>
</evidence>
<dbReference type="Proteomes" id="UP001500253">
    <property type="component" value="Unassembled WGS sequence"/>
</dbReference>
<feature type="region of interest" description="Disordered" evidence="1">
    <location>
        <begin position="1"/>
        <end position="81"/>
    </location>
</feature>